<feature type="domain" description="Major facilitator superfamily (MFS) profile" evidence="7">
    <location>
        <begin position="30"/>
        <end position="541"/>
    </location>
</feature>
<dbReference type="EMBL" id="NGAF01000003">
    <property type="protein sequence ID" value="OXR45899.1"/>
    <property type="molecule type" value="Genomic_DNA"/>
</dbReference>
<dbReference type="Gene3D" id="1.20.1250.20">
    <property type="entry name" value="MFS general substrate transporter like domains"/>
    <property type="match status" value="2"/>
</dbReference>
<feature type="transmembrane region" description="Helical" evidence="6">
    <location>
        <begin position="67"/>
        <end position="85"/>
    </location>
</feature>
<dbReference type="InterPro" id="IPR005828">
    <property type="entry name" value="MFS_sugar_transport-like"/>
</dbReference>
<feature type="transmembrane region" description="Helical" evidence="6">
    <location>
        <begin position="284"/>
        <end position="304"/>
    </location>
</feature>
<feature type="transmembrane region" description="Helical" evidence="6">
    <location>
        <begin position="27"/>
        <end position="47"/>
    </location>
</feature>
<evidence type="ECO:0000256" key="4">
    <source>
        <dbReference type="ARBA" id="ARBA00022989"/>
    </source>
</evidence>
<dbReference type="RefSeq" id="WP_094025153.1">
    <property type="nucleotide sequence ID" value="NZ_NGAF01000003.1"/>
</dbReference>
<name>A0A231HAP2_9NOCA</name>
<keyword evidence="4 6" id="KW-1133">Transmembrane helix</keyword>
<accession>A0A231HAP2</accession>
<feature type="transmembrane region" description="Helical" evidence="6">
    <location>
        <begin position="400"/>
        <end position="418"/>
    </location>
</feature>
<dbReference type="PROSITE" id="PS50850">
    <property type="entry name" value="MFS"/>
    <property type="match status" value="1"/>
</dbReference>
<feature type="transmembrane region" description="Helical" evidence="6">
    <location>
        <begin position="368"/>
        <end position="388"/>
    </location>
</feature>
<feature type="transmembrane region" description="Helical" evidence="6">
    <location>
        <begin position="459"/>
        <end position="481"/>
    </location>
</feature>
<dbReference type="InterPro" id="IPR011701">
    <property type="entry name" value="MFS"/>
</dbReference>
<feature type="transmembrane region" description="Helical" evidence="6">
    <location>
        <begin position="518"/>
        <end position="537"/>
    </location>
</feature>
<sequence length="550" mass="57992">MATATTSVESPDDNDTGRLENASTLRVVLIIVAIVASTEIVPFHFTFISLSARFIGESFPEQNAGQLTWLTTLYSLIGGVAVPVFGKLSDLVGKKKIILFCLLLSILGCLIDALTSNWTLMLLGRGLQGLAFPAIFVSYGLIRDLAPRRHLNMAIALAGGGTGVGAILGPVVGGVLTDHYSWRSLFWFCVIWTVVTILPLALLVPETKLRAKVKIDLLGAVLLGAGIAGVLIYLSNGATWGWGELSALAWLIGGVVLLLAFYVWELITPEPIMDPKLLRAPRFAGILAAAFLSVGVMQGLSYAMGYLAETPGGAEGEAIKKQIVDGAAAEAAKQASEQMHIQVPTSAVTPYFSVEGTLPGFGLTLLQFTVQAMLGLALVYVLVAPLCGWMSTRIGLLKPYLASTVAFVIGCLLFARFHDSVWQMALIALIIGVGAGAYLGTLPNMVVEAVPQEQQGISAGMYGAFNSFGTAAATAAVAAVMSANPLILHINAPGHVEERKLNTGPLAQLPDGAAYTNIFYVFAGASAVAFVLALLLLRYYNRPSTGGTAH</sequence>
<feature type="transmembrane region" description="Helical" evidence="6">
    <location>
        <begin position="424"/>
        <end position="447"/>
    </location>
</feature>
<evidence type="ECO:0000256" key="5">
    <source>
        <dbReference type="ARBA" id="ARBA00023136"/>
    </source>
</evidence>
<keyword evidence="3 6" id="KW-0812">Transmembrane</keyword>
<comment type="subcellular location">
    <subcellularLocation>
        <location evidence="1">Cell membrane</location>
        <topology evidence="1">Multi-pass membrane protein</topology>
    </subcellularLocation>
</comment>
<dbReference type="Pfam" id="PF07690">
    <property type="entry name" value="MFS_1"/>
    <property type="match status" value="1"/>
</dbReference>
<dbReference type="AlphaFoldDB" id="A0A231HAP2"/>
<dbReference type="InterPro" id="IPR020846">
    <property type="entry name" value="MFS_dom"/>
</dbReference>
<feature type="transmembrane region" description="Helical" evidence="6">
    <location>
        <begin position="154"/>
        <end position="173"/>
    </location>
</feature>
<dbReference type="Proteomes" id="UP000215506">
    <property type="component" value="Unassembled WGS sequence"/>
</dbReference>
<feature type="transmembrane region" description="Helical" evidence="6">
    <location>
        <begin position="217"/>
        <end position="235"/>
    </location>
</feature>
<dbReference type="SUPFAM" id="SSF103473">
    <property type="entry name" value="MFS general substrate transporter"/>
    <property type="match status" value="1"/>
</dbReference>
<dbReference type="PRINTS" id="PR01036">
    <property type="entry name" value="TCRTETB"/>
</dbReference>
<keyword evidence="9" id="KW-1185">Reference proteome</keyword>
<evidence type="ECO:0000256" key="6">
    <source>
        <dbReference type="SAM" id="Phobius"/>
    </source>
</evidence>
<evidence type="ECO:0000256" key="2">
    <source>
        <dbReference type="ARBA" id="ARBA00022448"/>
    </source>
</evidence>
<feature type="transmembrane region" description="Helical" evidence="6">
    <location>
        <begin position="185"/>
        <end position="205"/>
    </location>
</feature>
<evidence type="ECO:0000259" key="7">
    <source>
        <dbReference type="PROSITE" id="PS50850"/>
    </source>
</evidence>
<reference evidence="8 9" key="1">
    <citation type="submission" date="2017-07" db="EMBL/GenBank/DDBJ databases">
        <title>First draft Genome Sequence of Nocardia cerradoensis isolated from human infection.</title>
        <authorList>
            <person name="Carrasco G."/>
        </authorList>
    </citation>
    <scope>NUCLEOTIDE SEQUENCE [LARGE SCALE GENOMIC DNA]</scope>
    <source>
        <strain evidence="8 9">CNM20130759</strain>
    </source>
</reference>
<feature type="transmembrane region" description="Helical" evidence="6">
    <location>
        <begin position="97"/>
        <end position="116"/>
    </location>
</feature>
<evidence type="ECO:0000313" key="9">
    <source>
        <dbReference type="Proteomes" id="UP000215506"/>
    </source>
</evidence>
<dbReference type="InterPro" id="IPR036259">
    <property type="entry name" value="MFS_trans_sf"/>
</dbReference>
<evidence type="ECO:0000313" key="8">
    <source>
        <dbReference type="EMBL" id="OXR45899.1"/>
    </source>
</evidence>
<dbReference type="PANTHER" id="PTHR42718:SF9">
    <property type="entry name" value="MAJOR FACILITATOR SUPERFAMILY MULTIDRUG TRANSPORTER MFSC"/>
    <property type="match status" value="1"/>
</dbReference>
<keyword evidence="5 6" id="KW-0472">Membrane</keyword>
<dbReference type="GO" id="GO:0022857">
    <property type="term" value="F:transmembrane transporter activity"/>
    <property type="evidence" value="ECO:0007669"/>
    <property type="project" value="InterPro"/>
</dbReference>
<gene>
    <name evidence="8" type="primary">emrY_1</name>
    <name evidence="8" type="ORF">B7C42_02191</name>
</gene>
<feature type="transmembrane region" description="Helical" evidence="6">
    <location>
        <begin position="247"/>
        <end position="264"/>
    </location>
</feature>
<evidence type="ECO:0000256" key="3">
    <source>
        <dbReference type="ARBA" id="ARBA00022692"/>
    </source>
</evidence>
<keyword evidence="2" id="KW-0813">Transport</keyword>
<evidence type="ECO:0000256" key="1">
    <source>
        <dbReference type="ARBA" id="ARBA00004651"/>
    </source>
</evidence>
<proteinExistence type="predicted"/>
<organism evidence="8 9">
    <name type="scientific">Nocardia cerradoensis</name>
    <dbReference type="NCBI Taxonomy" id="85688"/>
    <lineage>
        <taxon>Bacteria</taxon>
        <taxon>Bacillati</taxon>
        <taxon>Actinomycetota</taxon>
        <taxon>Actinomycetes</taxon>
        <taxon>Mycobacteriales</taxon>
        <taxon>Nocardiaceae</taxon>
        <taxon>Nocardia</taxon>
    </lineage>
</organism>
<feature type="transmembrane region" description="Helical" evidence="6">
    <location>
        <begin position="122"/>
        <end position="142"/>
    </location>
</feature>
<protein>
    <submittedName>
        <fullName evidence="8">Putative multidrug resistance protein EmrY</fullName>
    </submittedName>
</protein>
<dbReference type="GO" id="GO:0005886">
    <property type="term" value="C:plasma membrane"/>
    <property type="evidence" value="ECO:0007669"/>
    <property type="project" value="UniProtKB-SubCell"/>
</dbReference>
<comment type="caution">
    <text evidence="8">The sequence shown here is derived from an EMBL/GenBank/DDBJ whole genome shotgun (WGS) entry which is preliminary data.</text>
</comment>
<dbReference type="Pfam" id="PF00083">
    <property type="entry name" value="Sugar_tr"/>
    <property type="match status" value="1"/>
</dbReference>
<dbReference type="PANTHER" id="PTHR42718">
    <property type="entry name" value="MAJOR FACILITATOR SUPERFAMILY MULTIDRUG TRANSPORTER MFSC"/>
    <property type="match status" value="1"/>
</dbReference>